<proteinExistence type="predicted"/>
<dbReference type="AlphaFoldDB" id="C3Y060"/>
<protein>
    <submittedName>
        <fullName evidence="1">Uncharacterized protein</fullName>
    </submittedName>
</protein>
<gene>
    <name evidence="1" type="ORF">BRAFLDRAFT_72360</name>
</gene>
<reference evidence="1" key="1">
    <citation type="journal article" date="2008" name="Nature">
        <title>The amphioxus genome and the evolution of the chordate karyotype.</title>
        <authorList>
            <consortium name="US DOE Joint Genome Institute (JGI-PGF)"/>
            <person name="Putnam N.H."/>
            <person name="Butts T."/>
            <person name="Ferrier D.E.K."/>
            <person name="Furlong R.F."/>
            <person name="Hellsten U."/>
            <person name="Kawashima T."/>
            <person name="Robinson-Rechavi M."/>
            <person name="Shoguchi E."/>
            <person name="Terry A."/>
            <person name="Yu J.-K."/>
            <person name="Benito-Gutierrez E.L."/>
            <person name="Dubchak I."/>
            <person name="Garcia-Fernandez J."/>
            <person name="Gibson-Brown J.J."/>
            <person name="Grigoriev I.V."/>
            <person name="Horton A.C."/>
            <person name="de Jong P.J."/>
            <person name="Jurka J."/>
            <person name="Kapitonov V.V."/>
            <person name="Kohara Y."/>
            <person name="Kuroki Y."/>
            <person name="Lindquist E."/>
            <person name="Lucas S."/>
            <person name="Osoegawa K."/>
            <person name="Pennacchio L.A."/>
            <person name="Salamov A.A."/>
            <person name="Satou Y."/>
            <person name="Sauka-Spengler T."/>
            <person name="Schmutz J."/>
            <person name="Shin-I T."/>
            <person name="Toyoda A."/>
            <person name="Bronner-Fraser M."/>
            <person name="Fujiyama A."/>
            <person name="Holland L.Z."/>
            <person name="Holland P.W.H."/>
            <person name="Satoh N."/>
            <person name="Rokhsar D.S."/>
        </authorList>
    </citation>
    <scope>NUCLEOTIDE SEQUENCE [LARGE SCALE GENOMIC DNA]</scope>
    <source>
        <strain evidence="1">S238N-H82</strain>
        <tissue evidence="1">Testes</tissue>
    </source>
</reference>
<dbReference type="InParanoid" id="C3Y060"/>
<evidence type="ECO:0000313" key="1">
    <source>
        <dbReference type="EMBL" id="EEN66426.1"/>
    </source>
</evidence>
<accession>C3Y060</accession>
<sequence>MSSARLIPARRVGCEGRGAVPALPCDPHTILMPHSSHCTHDQHVNMASGGLAGHLTWLQWSYPAKCTIPTSTPHPVWEQIYPELFRVLSKRVGLCLGEPIRRDETIPSGAKPLIGPPTCATLTHHLAALTSAPARDDILFHTWVGVATAHQNLPDKSGDSRGRGVELLRNVIRLHLYWSIRCLMARGEFGGMSVLNL</sequence>
<organism>
    <name type="scientific">Branchiostoma floridae</name>
    <name type="common">Florida lancelet</name>
    <name type="synonym">Amphioxus</name>
    <dbReference type="NCBI Taxonomy" id="7739"/>
    <lineage>
        <taxon>Eukaryota</taxon>
        <taxon>Metazoa</taxon>
        <taxon>Chordata</taxon>
        <taxon>Cephalochordata</taxon>
        <taxon>Leptocardii</taxon>
        <taxon>Amphioxiformes</taxon>
        <taxon>Branchiostomatidae</taxon>
        <taxon>Branchiostoma</taxon>
    </lineage>
</organism>
<name>C3Y060_BRAFL</name>
<dbReference type="EMBL" id="GG666477">
    <property type="protein sequence ID" value="EEN66426.1"/>
    <property type="molecule type" value="Genomic_DNA"/>
</dbReference>